<dbReference type="PANTHER" id="PTHR13754">
    <property type="entry name" value="METALLO-BETA-LACTAMASE SUPERFAMILY PROTEIN"/>
    <property type="match status" value="1"/>
</dbReference>
<name>A0AAN1UV59_SYNEL</name>
<dbReference type="InterPro" id="IPR036866">
    <property type="entry name" value="RibonucZ/Hydroxyglut_hydro"/>
</dbReference>
<dbReference type="Proteomes" id="UP000267249">
    <property type="component" value="Chromosome"/>
</dbReference>
<dbReference type="PANTHER" id="PTHR13754:SF13">
    <property type="entry name" value="METALLO-BETA-LACTAMASE SUPERFAMILY PROTEIN (AFU_ORTHOLOGUE AFUA_3G07630)"/>
    <property type="match status" value="1"/>
</dbReference>
<dbReference type="GO" id="GO:0016740">
    <property type="term" value="F:transferase activity"/>
    <property type="evidence" value="ECO:0007669"/>
    <property type="project" value="TreeGrafter"/>
</dbReference>
<protein>
    <submittedName>
        <fullName evidence="2">MBL fold metallo-hydrolase</fullName>
    </submittedName>
</protein>
<organism evidence="2 3">
    <name type="scientific">Synechococcus elongatus PCC 11801</name>
    <dbReference type="NCBI Taxonomy" id="2219813"/>
    <lineage>
        <taxon>Bacteria</taxon>
        <taxon>Bacillati</taxon>
        <taxon>Cyanobacteriota</taxon>
        <taxon>Cyanophyceae</taxon>
        <taxon>Synechococcales</taxon>
        <taxon>Synechococcaceae</taxon>
        <taxon>Synechococcus</taxon>
    </lineage>
</organism>
<dbReference type="SMART" id="SM00849">
    <property type="entry name" value="Lactamase_B"/>
    <property type="match status" value="1"/>
</dbReference>
<dbReference type="SUPFAM" id="SSF56281">
    <property type="entry name" value="Metallo-hydrolase/oxidoreductase"/>
    <property type="match status" value="1"/>
</dbReference>
<proteinExistence type="predicted"/>
<dbReference type="InterPro" id="IPR052926">
    <property type="entry name" value="Metallo-beta-lactamase_dom"/>
</dbReference>
<dbReference type="EMBL" id="CP030139">
    <property type="protein sequence ID" value="AZB73291.2"/>
    <property type="molecule type" value="Genomic_DNA"/>
</dbReference>
<dbReference type="Pfam" id="PF00753">
    <property type="entry name" value="Lactamase_B"/>
    <property type="match status" value="1"/>
</dbReference>
<dbReference type="CDD" id="cd07713">
    <property type="entry name" value="DHPS-like_MBL-fold"/>
    <property type="match status" value="1"/>
</dbReference>
<dbReference type="InterPro" id="IPR001279">
    <property type="entry name" value="Metallo-B-lactamas"/>
</dbReference>
<sequence>MSLLFILGTFLVFGVTSFLQPSRVLAASPPAGQNRITSLYDAISSSQTLEKDWGYSALVEYNGKRILFDAGNNADIFKRNVKKLGLDLRTIDFAVLSHPHADHLSGFDYLVEVNPNVKLYLPADLHNLGAPSLFKFGGPDPNAAAALPPEERYFDTGATEVQLKPSGRYYKAKNVEYLRDNLTVAPGITIISTRSPYLGGFNGYPPKTPTEPALVGLPELSLALDTSRGEVLISGCSHTGIEAIIEATQKATGKSTYAALGGFHLFPYDATYITALANKVKNDLGVRIVSPAHCTGHLGFKIFKDFYKDNYLYGGLGSQFKFSA</sequence>
<reference evidence="2 3" key="1">
    <citation type="journal article" date="2018" name="Sci. Rep.">
        <title>Genome Features and Biochemical Characteristics of a Robust, Fast Growing and Naturally Transformable Cyanobacterium Synechococcus elongatus PCC 11801 Isolated from India.</title>
        <authorList>
            <person name="Jaiswal D."/>
            <person name="Sengupta A."/>
            <person name="Sohoni S."/>
            <person name="Sengupta S."/>
            <person name="Phadnavis A.G."/>
            <person name="Pakrasi H.B."/>
            <person name="Wangikar P.P."/>
        </authorList>
    </citation>
    <scope>NUCLEOTIDE SEQUENCE [LARGE SCALE GENOMIC DNA]</scope>
    <source>
        <strain evidence="2 3">PCC 11801</strain>
    </source>
</reference>
<dbReference type="InterPro" id="IPR041712">
    <property type="entry name" value="DHPS-like_MBL-fold"/>
</dbReference>
<evidence type="ECO:0000313" key="3">
    <source>
        <dbReference type="Proteomes" id="UP000267249"/>
    </source>
</evidence>
<feature type="domain" description="Metallo-beta-lactamase" evidence="1">
    <location>
        <begin position="53"/>
        <end position="293"/>
    </location>
</feature>
<dbReference type="Gene3D" id="3.60.15.10">
    <property type="entry name" value="Ribonuclease Z/Hydroxyacylglutathione hydrolase-like"/>
    <property type="match status" value="1"/>
</dbReference>
<evidence type="ECO:0000313" key="2">
    <source>
        <dbReference type="EMBL" id="AZB73291.2"/>
    </source>
</evidence>
<dbReference type="AlphaFoldDB" id="A0AAN1UV59"/>
<gene>
    <name evidence="2" type="ORF">DOP62_11715</name>
</gene>
<evidence type="ECO:0000259" key="1">
    <source>
        <dbReference type="SMART" id="SM00849"/>
    </source>
</evidence>
<accession>A0AAN1UV59</accession>